<reference evidence="10 11" key="1">
    <citation type="submission" date="2010-08" db="EMBL/GenBank/DDBJ databases">
        <authorList>
            <person name="Harkins D.M."/>
            <person name="Madupu R."/>
            <person name="Durkin A.S."/>
            <person name="Torralba M."/>
            <person name="Methe B."/>
            <person name="Sutton G.G."/>
            <person name="Nelson K.E."/>
        </authorList>
    </citation>
    <scope>NUCLEOTIDE SEQUENCE [LARGE SCALE GENOMIC DNA]</scope>
    <source>
        <strain evidence="10 11">DSM 17678</strain>
    </source>
</reference>
<dbReference type="Proteomes" id="UP000003244">
    <property type="component" value="Unassembled WGS sequence"/>
</dbReference>
<dbReference type="Pfam" id="PF02224">
    <property type="entry name" value="Cytidylate_kin"/>
    <property type="match status" value="1"/>
</dbReference>
<evidence type="ECO:0000256" key="5">
    <source>
        <dbReference type="ARBA" id="ARBA00022840"/>
    </source>
</evidence>
<sequence length="219" mass="24653">MENLVIAIDGPAGAGKSTISKLIAKNLGINYIDTGAMYRAITYKCLKSGIDINDRQKVVDLCSRTEVDFVDNSIYLDGVRLGEEIRTLEVSSKVSDVAKIPQVREFLLEKQREIGKRSDVILDGRDVGTHIFPDTKYKFFLNASAQERGRRRYQELVDKGQTVVLEDIIEDIKKRDYIDSTREVAPLVKADDAIEVDSTSMTIDQVVTYISDMVRRIGE</sequence>
<evidence type="ECO:0000313" key="10">
    <source>
        <dbReference type="EMBL" id="EFM64758.1"/>
    </source>
</evidence>
<dbReference type="GO" id="GO:0005524">
    <property type="term" value="F:ATP binding"/>
    <property type="evidence" value="ECO:0007669"/>
    <property type="project" value="UniProtKB-UniRule"/>
</dbReference>
<feature type="domain" description="Cytidylate kinase" evidence="9">
    <location>
        <begin position="6"/>
        <end position="215"/>
    </location>
</feature>
<evidence type="ECO:0000256" key="6">
    <source>
        <dbReference type="ARBA" id="ARBA00047615"/>
    </source>
</evidence>
<proteinExistence type="inferred from homology"/>
<dbReference type="HAMAP" id="MF_00238">
    <property type="entry name" value="Cytidyl_kinase_type1"/>
    <property type="match status" value="1"/>
</dbReference>
<evidence type="ECO:0000256" key="8">
    <source>
        <dbReference type="HAMAP-Rule" id="MF_00238"/>
    </source>
</evidence>
<feature type="binding site" evidence="8">
    <location>
        <begin position="10"/>
        <end position="18"/>
    </location>
    <ligand>
        <name>ATP</name>
        <dbReference type="ChEBI" id="CHEBI:30616"/>
    </ligand>
</feature>
<dbReference type="eggNOG" id="COG0283">
    <property type="taxonomic scope" value="Bacteria"/>
</dbReference>
<dbReference type="EC" id="2.7.4.25" evidence="8"/>
<keyword evidence="2 8" id="KW-0808">Transferase</keyword>
<dbReference type="RefSeq" id="WP_007789418.1">
    <property type="nucleotide sequence ID" value="NZ_ADGQ01000050.1"/>
</dbReference>
<comment type="subcellular location">
    <subcellularLocation>
        <location evidence="8">Cytoplasm</location>
    </subcellularLocation>
</comment>
<dbReference type="OrthoDB" id="9807434at2"/>
<dbReference type="GO" id="GO:0006220">
    <property type="term" value="P:pyrimidine nucleotide metabolic process"/>
    <property type="evidence" value="ECO:0007669"/>
    <property type="project" value="UniProtKB-UniRule"/>
</dbReference>
<name>E0E2Y4_9FIRM</name>
<evidence type="ECO:0000256" key="7">
    <source>
        <dbReference type="ARBA" id="ARBA00048478"/>
    </source>
</evidence>
<dbReference type="GO" id="GO:0036430">
    <property type="term" value="F:CMP kinase activity"/>
    <property type="evidence" value="ECO:0007669"/>
    <property type="project" value="RHEA"/>
</dbReference>
<gene>
    <name evidence="8 10" type="primary">cmk</name>
    <name evidence="10" type="ORF">HMPREF0634_1123</name>
</gene>
<dbReference type="GO" id="GO:0036431">
    <property type="term" value="F:dCMP kinase activity"/>
    <property type="evidence" value="ECO:0007669"/>
    <property type="project" value="InterPro"/>
</dbReference>
<dbReference type="InterPro" id="IPR003136">
    <property type="entry name" value="Cytidylate_kin"/>
</dbReference>
<protein>
    <recommendedName>
        <fullName evidence="8">Cytidylate kinase</fullName>
        <shortName evidence="8">CK</shortName>
        <ecNumber evidence="8">2.7.4.25</ecNumber>
    </recommendedName>
    <alternativeName>
        <fullName evidence="8">Cytidine monophosphate kinase</fullName>
        <shortName evidence="8">CMP kinase</shortName>
    </alternativeName>
</protein>
<evidence type="ECO:0000256" key="3">
    <source>
        <dbReference type="ARBA" id="ARBA00022741"/>
    </source>
</evidence>
<evidence type="ECO:0000256" key="1">
    <source>
        <dbReference type="ARBA" id="ARBA00009427"/>
    </source>
</evidence>
<keyword evidence="8" id="KW-0963">Cytoplasm</keyword>
<dbReference type="GO" id="GO:0015949">
    <property type="term" value="P:nucleobase-containing small molecule interconversion"/>
    <property type="evidence" value="ECO:0007669"/>
    <property type="project" value="TreeGrafter"/>
</dbReference>
<comment type="catalytic activity">
    <reaction evidence="7 8">
        <text>CMP + ATP = CDP + ADP</text>
        <dbReference type="Rhea" id="RHEA:11600"/>
        <dbReference type="ChEBI" id="CHEBI:30616"/>
        <dbReference type="ChEBI" id="CHEBI:58069"/>
        <dbReference type="ChEBI" id="CHEBI:60377"/>
        <dbReference type="ChEBI" id="CHEBI:456216"/>
        <dbReference type="EC" id="2.7.4.25"/>
    </reaction>
</comment>
<dbReference type="Gene3D" id="3.40.50.300">
    <property type="entry name" value="P-loop containing nucleotide triphosphate hydrolases"/>
    <property type="match status" value="1"/>
</dbReference>
<keyword evidence="3 8" id="KW-0547">Nucleotide-binding</keyword>
<dbReference type="GO" id="GO:0005829">
    <property type="term" value="C:cytosol"/>
    <property type="evidence" value="ECO:0007669"/>
    <property type="project" value="TreeGrafter"/>
</dbReference>
<dbReference type="CDD" id="cd02020">
    <property type="entry name" value="CMPK"/>
    <property type="match status" value="1"/>
</dbReference>
<dbReference type="PANTHER" id="PTHR21299:SF2">
    <property type="entry name" value="CYTIDYLATE KINASE"/>
    <property type="match status" value="1"/>
</dbReference>
<dbReference type="InterPro" id="IPR027417">
    <property type="entry name" value="P-loop_NTPase"/>
</dbReference>
<dbReference type="NCBIfam" id="TIGR00017">
    <property type="entry name" value="cmk"/>
    <property type="match status" value="1"/>
</dbReference>
<dbReference type="GeneID" id="84800616"/>
<dbReference type="SUPFAM" id="SSF52540">
    <property type="entry name" value="P-loop containing nucleoside triphosphate hydrolases"/>
    <property type="match status" value="1"/>
</dbReference>
<keyword evidence="4 8" id="KW-0418">Kinase</keyword>
<dbReference type="InterPro" id="IPR011994">
    <property type="entry name" value="Cytidylate_kinase_dom"/>
</dbReference>
<organism evidence="10 11">
    <name type="scientific">Peptostreptococcus stomatis DSM 17678</name>
    <dbReference type="NCBI Taxonomy" id="596315"/>
    <lineage>
        <taxon>Bacteria</taxon>
        <taxon>Bacillati</taxon>
        <taxon>Bacillota</taxon>
        <taxon>Clostridia</taxon>
        <taxon>Peptostreptococcales</taxon>
        <taxon>Peptostreptococcaceae</taxon>
        <taxon>Peptostreptococcus</taxon>
    </lineage>
</organism>
<accession>E0E2Y4</accession>
<keyword evidence="5 8" id="KW-0067">ATP-binding</keyword>
<dbReference type="PANTHER" id="PTHR21299">
    <property type="entry name" value="CYTIDYLATE KINASE/PANTOATE-BETA-ALANINE LIGASE"/>
    <property type="match status" value="1"/>
</dbReference>
<keyword evidence="11" id="KW-1185">Reference proteome</keyword>
<dbReference type="STRING" id="596315.HMPREF0634_1123"/>
<comment type="caution">
    <text evidence="10">The sequence shown here is derived from an EMBL/GenBank/DDBJ whole genome shotgun (WGS) entry which is preliminary data.</text>
</comment>
<evidence type="ECO:0000313" key="11">
    <source>
        <dbReference type="Proteomes" id="UP000003244"/>
    </source>
</evidence>
<comment type="similarity">
    <text evidence="1 8">Belongs to the cytidylate kinase family. Type 1 subfamily.</text>
</comment>
<dbReference type="EMBL" id="ADGQ01000050">
    <property type="protein sequence ID" value="EFM64758.1"/>
    <property type="molecule type" value="Genomic_DNA"/>
</dbReference>
<evidence type="ECO:0000256" key="2">
    <source>
        <dbReference type="ARBA" id="ARBA00022679"/>
    </source>
</evidence>
<evidence type="ECO:0000256" key="4">
    <source>
        <dbReference type="ARBA" id="ARBA00022777"/>
    </source>
</evidence>
<dbReference type="AlphaFoldDB" id="E0E2Y4"/>
<evidence type="ECO:0000259" key="9">
    <source>
        <dbReference type="Pfam" id="PF02224"/>
    </source>
</evidence>
<comment type="catalytic activity">
    <reaction evidence="6 8">
        <text>dCMP + ATP = dCDP + ADP</text>
        <dbReference type="Rhea" id="RHEA:25094"/>
        <dbReference type="ChEBI" id="CHEBI:30616"/>
        <dbReference type="ChEBI" id="CHEBI:57566"/>
        <dbReference type="ChEBI" id="CHEBI:58593"/>
        <dbReference type="ChEBI" id="CHEBI:456216"/>
        <dbReference type="EC" id="2.7.4.25"/>
    </reaction>
</comment>